<dbReference type="InterPro" id="IPR036770">
    <property type="entry name" value="Ankyrin_rpt-contain_sf"/>
</dbReference>
<dbReference type="SUPFAM" id="SSF57850">
    <property type="entry name" value="RING/U-box"/>
    <property type="match status" value="1"/>
</dbReference>
<dbReference type="AlphaFoldDB" id="U5DED1"/>
<evidence type="ECO:0000313" key="7">
    <source>
        <dbReference type="EMBL" id="ERN18763.1"/>
    </source>
</evidence>
<dbReference type="PROSITE" id="PS50089">
    <property type="entry name" value="ZF_RING_2"/>
    <property type="match status" value="1"/>
</dbReference>
<keyword evidence="4" id="KW-0862">Zinc</keyword>
<dbReference type="InterPro" id="IPR001841">
    <property type="entry name" value="Znf_RING"/>
</dbReference>
<reference evidence="8" key="1">
    <citation type="journal article" date="2013" name="Science">
        <title>The Amborella genome and the evolution of flowering plants.</title>
        <authorList>
            <consortium name="Amborella Genome Project"/>
        </authorList>
    </citation>
    <scope>NUCLEOTIDE SEQUENCE [LARGE SCALE GENOMIC DNA]</scope>
</reference>
<keyword evidence="8" id="KW-1185">Reference proteome</keyword>
<dbReference type="STRING" id="13333.U5DED1"/>
<feature type="repeat" description="ANK" evidence="3">
    <location>
        <begin position="75"/>
        <end position="107"/>
    </location>
</feature>
<dbReference type="PROSITE" id="PS50088">
    <property type="entry name" value="ANK_REPEAT"/>
    <property type="match status" value="2"/>
</dbReference>
<keyword evidence="4" id="KW-0479">Metal-binding</keyword>
<dbReference type="KEGG" id="atr:18447132"/>
<dbReference type="InterPro" id="IPR002110">
    <property type="entry name" value="Ankyrin_rpt"/>
</dbReference>
<dbReference type="eggNOG" id="ENOG502QQ81">
    <property type="taxonomic scope" value="Eukaryota"/>
</dbReference>
<dbReference type="Gene3D" id="1.25.40.20">
    <property type="entry name" value="Ankyrin repeat-containing domain"/>
    <property type="match status" value="1"/>
</dbReference>
<evidence type="ECO:0000256" key="4">
    <source>
        <dbReference type="PROSITE-ProRule" id="PRU00175"/>
    </source>
</evidence>
<evidence type="ECO:0000256" key="3">
    <source>
        <dbReference type="PROSITE-ProRule" id="PRU00023"/>
    </source>
</evidence>
<evidence type="ECO:0000256" key="1">
    <source>
        <dbReference type="ARBA" id="ARBA00022737"/>
    </source>
</evidence>
<dbReference type="Gene3D" id="3.30.40.10">
    <property type="entry name" value="Zinc/RING finger domain, C3HC4 (zinc finger)"/>
    <property type="match status" value="1"/>
</dbReference>
<sequence>MGAQQSKDELLSQQVAYGNAEAIKALRREGAGLEWMDKDGRTPLIFACTRGDLLNVAETLIDLGANINAYRPGSHGGTPLHHAAKRGLHSIARLLLSRGANAIVMNDDCQSPLDIAREKGFFHVVRVIEAHICLFSGWLRELSGPGFLGALVPQWASKKVWAVVIPSDYRNPTRPRKFELRIYPGLQAFGPRTVISLWKAECEEPNFNLPDPMLVIFDRPTKSKYKFLSGNDGDKQQIKSFHEACLGVPQPTSIEPNLPPPSAPTSTGPEDLQIAMAINASIQSAMEERPPPLPNPHQPSDTSHGDWLNKPFSGSYGGWTGPEPGPSSAPIKCPPSPPPEPSGAPPIMANNSLIVGSSCLEPSVPSAPPILEENLEGPIHYPSIDSSPIEVDTAVTEIQSGVVKGDKNSEGEGSGSCVICWDAPIEGACIPCGHMAGCMDCLKEIKAKGWGCPVCRTKIEQVMKVYAV</sequence>
<protein>
    <recommendedName>
        <fullName evidence="6">RING-type domain-containing protein</fullName>
    </recommendedName>
</protein>
<name>U5DED1_AMBTC</name>
<dbReference type="SMART" id="SM00248">
    <property type="entry name" value="ANK"/>
    <property type="match status" value="2"/>
</dbReference>
<feature type="region of interest" description="Disordered" evidence="5">
    <location>
        <begin position="249"/>
        <end position="268"/>
    </location>
</feature>
<evidence type="ECO:0000256" key="2">
    <source>
        <dbReference type="ARBA" id="ARBA00023043"/>
    </source>
</evidence>
<organism evidence="7 8">
    <name type="scientific">Amborella trichopoda</name>
    <dbReference type="NCBI Taxonomy" id="13333"/>
    <lineage>
        <taxon>Eukaryota</taxon>
        <taxon>Viridiplantae</taxon>
        <taxon>Streptophyta</taxon>
        <taxon>Embryophyta</taxon>
        <taxon>Tracheophyta</taxon>
        <taxon>Spermatophyta</taxon>
        <taxon>Magnoliopsida</taxon>
        <taxon>Amborellales</taxon>
        <taxon>Amborellaceae</taxon>
        <taxon>Amborella</taxon>
    </lineage>
</organism>
<dbReference type="PANTHER" id="PTHR24166">
    <property type="entry name" value="ROLLING PEBBLES, ISOFORM B"/>
    <property type="match status" value="1"/>
</dbReference>
<dbReference type="Pfam" id="PF12796">
    <property type="entry name" value="Ank_2"/>
    <property type="match status" value="1"/>
</dbReference>
<dbReference type="Proteomes" id="UP000017836">
    <property type="component" value="Unassembled WGS sequence"/>
</dbReference>
<dbReference type="OMA" id="SMLGFWK"/>
<dbReference type="InterPro" id="IPR050889">
    <property type="entry name" value="Dendritic_Spine_Reg/Scaffold"/>
</dbReference>
<feature type="region of interest" description="Disordered" evidence="5">
    <location>
        <begin position="286"/>
        <end position="348"/>
    </location>
</feature>
<keyword evidence="2 3" id="KW-0040">ANK repeat</keyword>
<dbReference type="SUPFAM" id="SSF48403">
    <property type="entry name" value="Ankyrin repeat"/>
    <property type="match status" value="1"/>
</dbReference>
<dbReference type="Pfam" id="PF13920">
    <property type="entry name" value="zf-C3HC4_3"/>
    <property type="match status" value="1"/>
</dbReference>
<proteinExistence type="predicted"/>
<evidence type="ECO:0000313" key="8">
    <source>
        <dbReference type="Proteomes" id="UP000017836"/>
    </source>
</evidence>
<dbReference type="EMBL" id="KI392078">
    <property type="protein sequence ID" value="ERN18763.1"/>
    <property type="molecule type" value="Genomic_DNA"/>
</dbReference>
<evidence type="ECO:0000256" key="5">
    <source>
        <dbReference type="SAM" id="MobiDB-lite"/>
    </source>
</evidence>
<dbReference type="PROSITE" id="PS50297">
    <property type="entry name" value="ANK_REP_REGION"/>
    <property type="match status" value="2"/>
</dbReference>
<dbReference type="OrthoDB" id="1711136at2759"/>
<dbReference type="PANTHER" id="PTHR24166:SF45">
    <property type="entry name" value="E3 UBIQUITIN-PROTEIN LIGASE XBAT35"/>
    <property type="match status" value="1"/>
</dbReference>
<evidence type="ECO:0000259" key="6">
    <source>
        <dbReference type="PROSITE" id="PS50089"/>
    </source>
</evidence>
<gene>
    <name evidence="7" type="ORF">AMTR_s00067p00047970</name>
</gene>
<keyword evidence="4" id="KW-0863">Zinc-finger</keyword>
<dbReference type="InterPro" id="IPR013083">
    <property type="entry name" value="Znf_RING/FYVE/PHD"/>
</dbReference>
<feature type="repeat" description="ANK" evidence="3">
    <location>
        <begin position="39"/>
        <end position="72"/>
    </location>
</feature>
<dbReference type="HOGENOM" id="CLU_027253_0_1_1"/>
<dbReference type="CDD" id="cd23129">
    <property type="entry name" value="RING-HC_XBAT35-like"/>
    <property type="match status" value="1"/>
</dbReference>
<dbReference type="GO" id="GO:0008270">
    <property type="term" value="F:zinc ion binding"/>
    <property type="evidence" value="ECO:0007669"/>
    <property type="project" value="UniProtKB-KW"/>
</dbReference>
<feature type="compositionally biased region" description="Pro residues" evidence="5">
    <location>
        <begin position="323"/>
        <end position="344"/>
    </location>
</feature>
<feature type="domain" description="RING-type" evidence="6">
    <location>
        <begin position="417"/>
        <end position="456"/>
    </location>
</feature>
<accession>U5DED1</accession>
<dbReference type="Gramene" id="ERN18763">
    <property type="protein sequence ID" value="ERN18763"/>
    <property type="gene ID" value="AMTR_s00067p00047970"/>
</dbReference>
<keyword evidence="1" id="KW-0677">Repeat</keyword>